<dbReference type="PANTHER" id="PTHR31286:SF180">
    <property type="entry name" value="OS10G0362600 PROTEIN"/>
    <property type="match status" value="1"/>
</dbReference>
<dbReference type="Pfam" id="PF14111">
    <property type="entry name" value="DUF4283"/>
    <property type="match status" value="1"/>
</dbReference>
<feature type="domain" description="Reverse transcriptase zinc-binding" evidence="2">
    <location>
        <begin position="664"/>
        <end position="748"/>
    </location>
</feature>
<organism evidence="4 5">
    <name type="scientific">Colocasia esculenta</name>
    <name type="common">Wild taro</name>
    <name type="synonym">Arum esculentum</name>
    <dbReference type="NCBI Taxonomy" id="4460"/>
    <lineage>
        <taxon>Eukaryota</taxon>
        <taxon>Viridiplantae</taxon>
        <taxon>Streptophyta</taxon>
        <taxon>Embryophyta</taxon>
        <taxon>Tracheophyta</taxon>
        <taxon>Spermatophyta</taxon>
        <taxon>Magnoliopsida</taxon>
        <taxon>Liliopsida</taxon>
        <taxon>Araceae</taxon>
        <taxon>Aroideae</taxon>
        <taxon>Colocasieae</taxon>
        <taxon>Colocasia</taxon>
    </lineage>
</organism>
<feature type="domain" description="DUF4283" evidence="3">
    <location>
        <begin position="242"/>
        <end position="318"/>
    </location>
</feature>
<evidence type="ECO:0000313" key="4">
    <source>
        <dbReference type="EMBL" id="MQM07005.1"/>
    </source>
</evidence>
<evidence type="ECO:0000313" key="5">
    <source>
        <dbReference type="Proteomes" id="UP000652761"/>
    </source>
</evidence>
<gene>
    <name evidence="4" type="ORF">Taro_039839</name>
</gene>
<keyword evidence="5" id="KW-1185">Reference proteome</keyword>
<feature type="compositionally biased region" description="Polar residues" evidence="1">
    <location>
        <begin position="146"/>
        <end position="164"/>
    </location>
</feature>
<dbReference type="Pfam" id="PF13966">
    <property type="entry name" value="zf-RVT"/>
    <property type="match status" value="1"/>
</dbReference>
<dbReference type="EMBL" id="NMUH01003762">
    <property type="protein sequence ID" value="MQM07005.1"/>
    <property type="molecule type" value="Genomic_DNA"/>
</dbReference>
<dbReference type="Proteomes" id="UP000652761">
    <property type="component" value="Unassembled WGS sequence"/>
</dbReference>
<evidence type="ECO:0000259" key="3">
    <source>
        <dbReference type="Pfam" id="PF14111"/>
    </source>
</evidence>
<evidence type="ECO:0000259" key="2">
    <source>
        <dbReference type="Pfam" id="PF13966"/>
    </source>
</evidence>
<accession>A0A843WRA9</accession>
<evidence type="ECO:0008006" key="6">
    <source>
        <dbReference type="Google" id="ProtNLM"/>
    </source>
</evidence>
<reference evidence="4" key="1">
    <citation type="submission" date="2017-07" db="EMBL/GenBank/DDBJ databases">
        <title>Taro Niue Genome Assembly and Annotation.</title>
        <authorList>
            <person name="Atibalentja N."/>
            <person name="Keating K."/>
            <person name="Fields C.J."/>
        </authorList>
    </citation>
    <scope>NUCLEOTIDE SEQUENCE</scope>
    <source>
        <strain evidence="4">Niue_2</strain>
        <tissue evidence="4">Leaf</tissue>
    </source>
</reference>
<dbReference type="AlphaFoldDB" id="A0A843WRA9"/>
<dbReference type="PANTHER" id="PTHR31286">
    <property type="entry name" value="GLYCINE-RICH CELL WALL STRUCTURAL PROTEIN 1.8-LIKE"/>
    <property type="match status" value="1"/>
</dbReference>
<comment type="caution">
    <text evidence="4">The sequence shown here is derived from an EMBL/GenBank/DDBJ whole genome shotgun (WGS) entry which is preliminary data.</text>
</comment>
<protein>
    <recommendedName>
        <fullName evidence="6">Reverse transcriptase zinc-binding domain-containing protein</fullName>
    </recommendedName>
</protein>
<proteinExistence type="predicted"/>
<evidence type="ECO:0000256" key="1">
    <source>
        <dbReference type="SAM" id="MobiDB-lite"/>
    </source>
</evidence>
<feature type="non-terminal residue" evidence="4">
    <location>
        <position position="781"/>
    </location>
</feature>
<name>A0A843WRA9_COLES</name>
<dbReference type="InterPro" id="IPR026960">
    <property type="entry name" value="RVT-Znf"/>
</dbReference>
<dbReference type="InterPro" id="IPR040256">
    <property type="entry name" value="At4g02000-like"/>
</dbReference>
<feature type="region of interest" description="Disordered" evidence="1">
    <location>
        <begin position="143"/>
        <end position="190"/>
    </location>
</feature>
<dbReference type="OrthoDB" id="686325at2759"/>
<dbReference type="InterPro" id="IPR025558">
    <property type="entry name" value="DUF4283"/>
</dbReference>
<sequence>MTLQASSLLFQVCKKLRLVKQALRDWNKKDFGDVANVISTTRAALIEAQHLLADNPSDKLIQDRENSCRGIYLKALETEEMFAKQKSKQQWLTLGDSNTKFFYAAIKARRIHNSIKQCKASDGTILTTDADIRAHALEMDAPPTGGQPSSTSVGCTTAAVTSSSGRDKDRVARMGRSSSSTRWRSRSRGPVEVSSAPRTWVSLFSAPSSSESSHALSFIAPFISEDKKIAICDVEDIEELQGAWDRTIVGYVVDLKTSFMPLSSFIKNRWGVVGFDLHLLENGFFICKMDNEEDVTRILEGFWSIRGHPMILRRWEKGLRMELESLKNIPVWVSIHSLPIHLWSKKFISKLCSTIGEPLFMDRLTAERRRLSFARACVMVSSEVELPNYISYKDLDGTQHDLQISYSWKPRRCGGCGLFGHLHGQCKTTPKQIVNCSQQIYRPKEKPASSLVTDMVRDTSLVGMAGLRTEDMAGDTTSKVKLAASSVMEKHANQNRFAILGEKEIATASEEGAMANEEGELVIEQDSHKEKDLTLIKGKNISVESVDSHIPTVGNTGKEIQVRKGGDGNELVGKIQHNPSDYTLIAKEKEIKKEYIKAMENEEAFYKQKSKQNWLSLGDSNTKFFYASFKARKAINSITRCKDSNGGGTVVFVFWWYLMVVGKFSVSNVWNLIREHNQKVGWDDWVWKGPTVQRFSLTCWQAVMHKLPTLNNLKKRGFYIPSRCVLCCNDEECEDHLFFACPYSQSVWREMLQRMSIRRQPRHSILAEMHALRVSFKNDGF</sequence>